<name>A0A2I4Q2M0_9PHAE</name>
<reference evidence="1" key="1">
    <citation type="journal article" date="2017" name="Mar. Biotechnol.">
        <title>Plastid Genome of Dictyopteris divaricata (Dictyotales, Phaeophyceae): Understanding the Evolution of Plastid Genomes in Brown Algae.</title>
        <authorList>
            <person name="Liu F."/>
            <person name="Jin Z."/>
            <person name="Wang Y."/>
            <person name="Bi Y."/>
            <person name="Melton J.T.III."/>
        </authorList>
    </citation>
    <scope>NUCLEOTIDE SEQUENCE</scope>
</reference>
<sequence>MNHGIFLVKVMEKPINLSYGENLVLKILVKFAKPRKKNVKNEIYLILWGGFREDFINFYKIKDYLLIEGIITSKVYKESQEEINLIAKRVYPFLLD</sequence>
<protein>
    <submittedName>
        <fullName evidence="1">Uncharacterized protein</fullName>
    </submittedName>
</protein>
<gene>
    <name evidence="1" type="primary">ycf41</name>
</gene>
<dbReference type="RefSeq" id="YP_009455876.1">
    <property type="nucleotide sequence ID" value="NC_036804.1"/>
</dbReference>
<accession>A0A2I4Q2M0</accession>
<dbReference type="EMBL" id="KY433579">
    <property type="protein sequence ID" value="AQZ25092.1"/>
    <property type="molecule type" value="Genomic_DNA"/>
</dbReference>
<organism evidence="1">
    <name type="scientific">Dictyopteris divaricata</name>
    <dbReference type="NCBI Taxonomy" id="156996"/>
    <lineage>
        <taxon>Eukaryota</taxon>
        <taxon>Sar</taxon>
        <taxon>Stramenopiles</taxon>
        <taxon>Ochrophyta</taxon>
        <taxon>PX clade</taxon>
        <taxon>Phaeophyceae</taxon>
        <taxon>Dictyotales</taxon>
        <taxon>Dictyotaceae</taxon>
        <taxon>Dictyopteris</taxon>
    </lineage>
</organism>
<keyword evidence="1" id="KW-0934">Plastid</keyword>
<keyword evidence="1" id="KW-0150">Chloroplast</keyword>
<geneLocation type="chloroplast" evidence="1"/>
<dbReference type="AlphaFoldDB" id="A0A2I4Q2M0"/>
<dbReference type="GeneID" id="35656149"/>
<proteinExistence type="predicted"/>
<evidence type="ECO:0000313" key="1">
    <source>
        <dbReference type="EMBL" id="AQZ25092.1"/>
    </source>
</evidence>